<reference evidence="4 5" key="1">
    <citation type="submission" date="2020-02" db="EMBL/GenBank/DDBJ databases">
        <title>Balneolaceae bacterium YR4-1, complete genome.</title>
        <authorList>
            <person name="Li Y."/>
            <person name="Wu S."/>
        </authorList>
    </citation>
    <scope>NUCLEOTIDE SEQUENCE [LARGE SCALE GENOMIC DNA]</scope>
    <source>
        <strain evidence="4 5">YR4-1</strain>
    </source>
</reference>
<name>A0A6M1T3V7_9BACT</name>
<evidence type="ECO:0000313" key="5">
    <source>
        <dbReference type="Proteomes" id="UP000473278"/>
    </source>
</evidence>
<dbReference type="SMART" id="SM00850">
    <property type="entry name" value="LytTR"/>
    <property type="match status" value="1"/>
</dbReference>
<protein>
    <submittedName>
        <fullName evidence="4">Response regulator transcription factor</fullName>
    </submittedName>
</protein>
<evidence type="ECO:0000259" key="3">
    <source>
        <dbReference type="PROSITE" id="PS50930"/>
    </source>
</evidence>
<evidence type="ECO:0000313" key="4">
    <source>
        <dbReference type="EMBL" id="NGP75053.1"/>
    </source>
</evidence>
<dbReference type="Proteomes" id="UP000473278">
    <property type="component" value="Unassembled WGS sequence"/>
</dbReference>
<dbReference type="PANTHER" id="PTHR37299">
    <property type="entry name" value="TRANSCRIPTIONAL REGULATOR-RELATED"/>
    <property type="match status" value="1"/>
</dbReference>
<dbReference type="SMART" id="SM00448">
    <property type="entry name" value="REC"/>
    <property type="match status" value="1"/>
</dbReference>
<dbReference type="GO" id="GO:0003677">
    <property type="term" value="F:DNA binding"/>
    <property type="evidence" value="ECO:0007669"/>
    <property type="project" value="InterPro"/>
</dbReference>
<dbReference type="GO" id="GO:0000156">
    <property type="term" value="F:phosphorelay response regulator activity"/>
    <property type="evidence" value="ECO:0007669"/>
    <property type="project" value="InterPro"/>
</dbReference>
<dbReference type="PROSITE" id="PS50930">
    <property type="entry name" value="HTH_LYTTR"/>
    <property type="match status" value="1"/>
</dbReference>
<dbReference type="PANTHER" id="PTHR37299:SF1">
    <property type="entry name" value="STAGE 0 SPORULATION PROTEIN A HOMOLOG"/>
    <property type="match status" value="1"/>
</dbReference>
<feature type="domain" description="Response regulatory" evidence="2">
    <location>
        <begin position="4"/>
        <end position="115"/>
    </location>
</feature>
<sequence length="235" mass="27027">MILKAISIDDEPRAHHVIEHFSSKIDELELVASFTSPLKAVSYIKEHRVDLLFLDINMPDMDGMSLLNTINNKPAVIFTTAYEEYAVESYDHEAAGYLLKPIEFPKFYKAVMRVLDQEKSSASLSQETINKPVTSLLLKSGTKLLSFNPNDVRHIQASGNYSELYLKEEKAIVDHTLSELIEEHLPDRFIRVHRSYIINMDYLQEYETHRVKVDGIALPIGKTYRKKIKSYMASF</sequence>
<proteinExistence type="predicted"/>
<dbReference type="EMBL" id="JAALLT010000001">
    <property type="protein sequence ID" value="NGP75053.1"/>
    <property type="molecule type" value="Genomic_DNA"/>
</dbReference>
<dbReference type="Pfam" id="PF00072">
    <property type="entry name" value="Response_reg"/>
    <property type="match status" value="1"/>
</dbReference>
<keyword evidence="5" id="KW-1185">Reference proteome</keyword>
<dbReference type="InterPro" id="IPR001789">
    <property type="entry name" value="Sig_transdc_resp-reg_receiver"/>
</dbReference>
<evidence type="ECO:0000259" key="2">
    <source>
        <dbReference type="PROSITE" id="PS50110"/>
    </source>
</evidence>
<dbReference type="InterPro" id="IPR011006">
    <property type="entry name" value="CheY-like_superfamily"/>
</dbReference>
<feature type="domain" description="HTH LytTR-type" evidence="3">
    <location>
        <begin position="136"/>
        <end position="234"/>
    </location>
</feature>
<dbReference type="SUPFAM" id="SSF52172">
    <property type="entry name" value="CheY-like"/>
    <property type="match status" value="1"/>
</dbReference>
<dbReference type="Gene3D" id="2.40.50.1020">
    <property type="entry name" value="LytTr DNA-binding domain"/>
    <property type="match status" value="1"/>
</dbReference>
<dbReference type="InterPro" id="IPR007492">
    <property type="entry name" value="LytTR_DNA-bd_dom"/>
</dbReference>
<evidence type="ECO:0000256" key="1">
    <source>
        <dbReference type="PROSITE-ProRule" id="PRU00169"/>
    </source>
</evidence>
<dbReference type="Gene3D" id="3.40.50.2300">
    <property type="match status" value="1"/>
</dbReference>
<gene>
    <name evidence="4" type="ORF">G3570_00295</name>
</gene>
<dbReference type="InterPro" id="IPR046947">
    <property type="entry name" value="LytR-like"/>
</dbReference>
<organism evidence="4 5">
    <name type="scientific">Halalkalibaculum roseum</name>
    <dbReference type="NCBI Taxonomy" id="2709311"/>
    <lineage>
        <taxon>Bacteria</taxon>
        <taxon>Pseudomonadati</taxon>
        <taxon>Balneolota</taxon>
        <taxon>Balneolia</taxon>
        <taxon>Balneolales</taxon>
        <taxon>Balneolaceae</taxon>
        <taxon>Halalkalibaculum</taxon>
    </lineage>
</organism>
<dbReference type="RefSeq" id="WP_165138041.1">
    <property type="nucleotide sequence ID" value="NZ_JAALLT010000001.1"/>
</dbReference>
<dbReference type="AlphaFoldDB" id="A0A6M1T3V7"/>
<feature type="modified residue" description="4-aspartylphosphate" evidence="1">
    <location>
        <position position="55"/>
    </location>
</feature>
<dbReference type="PROSITE" id="PS50110">
    <property type="entry name" value="RESPONSE_REGULATORY"/>
    <property type="match status" value="1"/>
</dbReference>
<comment type="caution">
    <text evidence="4">The sequence shown here is derived from an EMBL/GenBank/DDBJ whole genome shotgun (WGS) entry which is preliminary data.</text>
</comment>
<dbReference type="Pfam" id="PF04397">
    <property type="entry name" value="LytTR"/>
    <property type="match status" value="1"/>
</dbReference>
<keyword evidence="1" id="KW-0597">Phosphoprotein</keyword>
<accession>A0A6M1T3V7</accession>